<reference evidence="3 4" key="1">
    <citation type="journal article" date="2018" name="Elife">
        <title>Discovery and characterization of a prevalent human gut bacterial enzyme sufficient for the inactivation of a family of plant toxins.</title>
        <authorList>
            <person name="Koppel N."/>
            <person name="Bisanz J.E."/>
            <person name="Pandelia M.E."/>
            <person name="Turnbaugh P.J."/>
            <person name="Balskus E.P."/>
        </authorList>
    </citation>
    <scope>NUCLEOTIDE SEQUENCE [LARGE SCALE GENOMIC DNA]</scope>
    <source>
        <strain evidence="3 4">OB21 GAM31</strain>
    </source>
</reference>
<sequence length="389" mass="39045">MDRRAYSQENRNQRADSAANTVVISPKAEAETPNPTGIKGLFEGLSVSQVTAGALAAVTSMLLSAQIGIAGSVIGVAVGSVVSTVSSQLYKKFLAGSAEKLRGFASSDNEEENAAANTVAAQNATQSFAHAQTTVMPITRVPFESAETSVLSAGQIVGADAHDMRGSQAAQGAQSNTPRINSAAGHTGNASHATGVVEIEAQKQKTMQRRVLAVSVASSLAAILLFAGLVLMFTGGEGIGTKVAPFTGEVVTSQLADENSAATSNDTEKTHDAKKAETTVQNENEKNSTPQSPQQNSTQSASNSSSTTESSTNSSNTDSGSENSSSASGNNSPSSSGSGSGQTSSNNTNSNSNNANSSGSGSTDSGENATNSGSTGSESSASSQAGSGK</sequence>
<feature type="region of interest" description="Disordered" evidence="1">
    <location>
        <begin position="255"/>
        <end position="389"/>
    </location>
</feature>
<comment type="caution">
    <text evidence="3">The sequence shown here is derived from an EMBL/GenBank/DDBJ whole genome shotgun (WGS) entry which is preliminary data.</text>
</comment>
<keyword evidence="2" id="KW-1133">Transmembrane helix</keyword>
<feature type="compositionally biased region" description="Polar residues" evidence="1">
    <location>
        <begin position="168"/>
        <end position="180"/>
    </location>
</feature>
<name>A0A369LK65_9ACTN</name>
<feature type="compositionally biased region" description="Basic and acidic residues" evidence="1">
    <location>
        <begin position="266"/>
        <end position="277"/>
    </location>
</feature>
<proteinExistence type="predicted"/>
<dbReference type="RefSeq" id="WP_114615609.1">
    <property type="nucleotide sequence ID" value="NZ_PPTO01000008.1"/>
</dbReference>
<dbReference type="AlphaFoldDB" id="A0A369LK65"/>
<evidence type="ECO:0000313" key="3">
    <source>
        <dbReference type="EMBL" id="RDB58428.1"/>
    </source>
</evidence>
<evidence type="ECO:0000256" key="1">
    <source>
        <dbReference type="SAM" id="MobiDB-lite"/>
    </source>
</evidence>
<gene>
    <name evidence="3" type="ORF">C1881_05890</name>
</gene>
<feature type="transmembrane region" description="Helical" evidence="2">
    <location>
        <begin position="211"/>
        <end position="233"/>
    </location>
</feature>
<keyword evidence="2" id="KW-0812">Transmembrane</keyword>
<dbReference type="EMBL" id="PPTO01000008">
    <property type="protein sequence ID" value="RDB58428.1"/>
    <property type="molecule type" value="Genomic_DNA"/>
</dbReference>
<dbReference type="Proteomes" id="UP000253975">
    <property type="component" value="Unassembled WGS sequence"/>
</dbReference>
<evidence type="ECO:0000313" key="4">
    <source>
        <dbReference type="Proteomes" id="UP000253975"/>
    </source>
</evidence>
<protein>
    <submittedName>
        <fullName evidence="3">Uncharacterized protein</fullName>
    </submittedName>
</protein>
<organism evidence="3 4">
    <name type="scientific">Slackia isoflavoniconvertens</name>
    <dbReference type="NCBI Taxonomy" id="572010"/>
    <lineage>
        <taxon>Bacteria</taxon>
        <taxon>Bacillati</taxon>
        <taxon>Actinomycetota</taxon>
        <taxon>Coriobacteriia</taxon>
        <taxon>Eggerthellales</taxon>
        <taxon>Eggerthellaceae</taxon>
        <taxon>Slackia</taxon>
    </lineage>
</organism>
<feature type="region of interest" description="Disordered" evidence="1">
    <location>
        <begin position="164"/>
        <end position="191"/>
    </location>
</feature>
<evidence type="ECO:0000256" key="2">
    <source>
        <dbReference type="SAM" id="Phobius"/>
    </source>
</evidence>
<keyword evidence="2" id="KW-0472">Membrane</keyword>
<feature type="compositionally biased region" description="Low complexity" evidence="1">
    <location>
        <begin position="287"/>
        <end position="389"/>
    </location>
</feature>
<accession>A0A369LK65</accession>
<feature type="compositionally biased region" description="Polar residues" evidence="1">
    <location>
        <begin position="255"/>
        <end position="265"/>
    </location>
</feature>